<keyword evidence="12" id="KW-0695">RNA-directed DNA polymerase</keyword>
<dbReference type="Proteomes" id="UP000703269">
    <property type="component" value="Unassembled WGS sequence"/>
</dbReference>
<keyword evidence="18" id="KW-1185">Reference proteome</keyword>
<evidence type="ECO:0000256" key="11">
    <source>
        <dbReference type="ARBA" id="ARBA00022908"/>
    </source>
</evidence>
<dbReference type="Pfam" id="PF17917">
    <property type="entry name" value="RT_RNaseH"/>
    <property type="match status" value="1"/>
</dbReference>
<dbReference type="GO" id="GO:0005634">
    <property type="term" value="C:nucleus"/>
    <property type="evidence" value="ECO:0007669"/>
    <property type="project" value="UniProtKB-ARBA"/>
</dbReference>
<dbReference type="SUPFAM" id="SSF56672">
    <property type="entry name" value="DNA/RNA polymerases"/>
    <property type="match status" value="1"/>
</dbReference>
<dbReference type="EMBL" id="BPQB01000058">
    <property type="protein sequence ID" value="GJE96276.1"/>
    <property type="molecule type" value="Genomic_DNA"/>
</dbReference>
<keyword evidence="10" id="KW-0694">RNA-binding</keyword>
<keyword evidence="11" id="KW-0229">DNA integration</keyword>
<organism evidence="17 18">
    <name type="scientific">Phanerochaete sordida</name>
    <dbReference type="NCBI Taxonomy" id="48140"/>
    <lineage>
        <taxon>Eukaryota</taxon>
        <taxon>Fungi</taxon>
        <taxon>Dikarya</taxon>
        <taxon>Basidiomycota</taxon>
        <taxon>Agaricomycotina</taxon>
        <taxon>Agaricomycetes</taxon>
        <taxon>Polyporales</taxon>
        <taxon>Phanerochaetaceae</taxon>
        <taxon>Phanerochaete</taxon>
    </lineage>
</organism>
<name>A0A9P3GJS5_9APHY</name>
<dbReference type="PROSITE" id="PS50994">
    <property type="entry name" value="INTEGRASE"/>
    <property type="match status" value="1"/>
</dbReference>
<keyword evidence="7" id="KW-0255">Endonuclease</keyword>
<evidence type="ECO:0000256" key="14">
    <source>
        <dbReference type="ARBA" id="ARBA00023125"/>
    </source>
</evidence>
<keyword evidence="14" id="KW-0238">DNA-binding</keyword>
<evidence type="ECO:0000256" key="1">
    <source>
        <dbReference type="ARBA" id="ARBA00022670"/>
    </source>
</evidence>
<protein>
    <submittedName>
        <fullName evidence="17">Transposon</fullName>
    </submittedName>
</protein>
<evidence type="ECO:0000256" key="4">
    <source>
        <dbReference type="ARBA" id="ARBA00022722"/>
    </source>
</evidence>
<dbReference type="InterPro" id="IPR012337">
    <property type="entry name" value="RNaseH-like_sf"/>
</dbReference>
<proteinExistence type="predicted"/>
<dbReference type="PANTHER" id="PTHR37984">
    <property type="entry name" value="PROTEIN CBG26694"/>
    <property type="match status" value="1"/>
</dbReference>
<evidence type="ECO:0000256" key="13">
    <source>
        <dbReference type="ARBA" id="ARBA00022932"/>
    </source>
</evidence>
<dbReference type="CDD" id="cd09274">
    <property type="entry name" value="RNase_HI_RT_Ty3"/>
    <property type="match status" value="1"/>
</dbReference>
<dbReference type="CDD" id="cd00024">
    <property type="entry name" value="CD_CSD"/>
    <property type="match status" value="1"/>
</dbReference>
<dbReference type="GO" id="GO:0046872">
    <property type="term" value="F:metal ion binding"/>
    <property type="evidence" value="ECO:0007669"/>
    <property type="project" value="UniProtKB-KW"/>
</dbReference>
<dbReference type="GO" id="GO:0004190">
    <property type="term" value="F:aspartic-type endopeptidase activity"/>
    <property type="evidence" value="ECO:0007669"/>
    <property type="project" value="UniProtKB-KW"/>
</dbReference>
<dbReference type="SUPFAM" id="SSF53098">
    <property type="entry name" value="Ribonuclease H-like"/>
    <property type="match status" value="1"/>
</dbReference>
<evidence type="ECO:0000256" key="15">
    <source>
        <dbReference type="ARBA" id="ARBA00023172"/>
    </source>
</evidence>
<dbReference type="GO" id="GO:0015074">
    <property type="term" value="P:DNA integration"/>
    <property type="evidence" value="ECO:0007669"/>
    <property type="project" value="UniProtKB-KW"/>
</dbReference>
<reference evidence="17 18" key="1">
    <citation type="submission" date="2021-08" db="EMBL/GenBank/DDBJ databases">
        <title>Draft Genome Sequence of Phanerochaete sordida strain YK-624.</title>
        <authorList>
            <person name="Mori T."/>
            <person name="Dohra H."/>
            <person name="Suzuki T."/>
            <person name="Kawagishi H."/>
            <person name="Hirai H."/>
        </authorList>
    </citation>
    <scope>NUCLEOTIDE SEQUENCE [LARGE SCALE GENOMIC DNA]</scope>
    <source>
        <strain evidence="17 18">YK-624</strain>
    </source>
</reference>
<comment type="caution">
    <text evidence="17">The sequence shown here is derived from an EMBL/GenBank/DDBJ whole genome shotgun (WGS) entry which is preliminary data.</text>
</comment>
<dbReference type="GO" id="GO:0003723">
    <property type="term" value="F:RNA binding"/>
    <property type="evidence" value="ECO:0007669"/>
    <property type="project" value="UniProtKB-KW"/>
</dbReference>
<accession>A0A9P3GJS5</accession>
<evidence type="ECO:0000256" key="6">
    <source>
        <dbReference type="ARBA" id="ARBA00022750"/>
    </source>
</evidence>
<dbReference type="PANTHER" id="PTHR37984:SF5">
    <property type="entry name" value="PROTEIN NYNRIN-LIKE"/>
    <property type="match status" value="1"/>
</dbReference>
<evidence type="ECO:0000256" key="2">
    <source>
        <dbReference type="ARBA" id="ARBA00022679"/>
    </source>
</evidence>
<dbReference type="AlphaFoldDB" id="A0A9P3GJS5"/>
<keyword evidence="4" id="KW-0540">Nuclease</keyword>
<evidence type="ECO:0000256" key="8">
    <source>
        <dbReference type="ARBA" id="ARBA00022801"/>
    </source>
</evidence>
<keyword evidence="3" id="KW-0548">Nucleotidyltransferase</keyword>
<evidence type="ECO:0000313" key="18">
    <source>
        <dbReference type="Proteomes" id="UP000703269"/>
    </source>
</evidence>
<dbReference type="InterPro" id="IPR050951">
    <property type="entry name" value="Retrovirus_Pol_polyprotein"/>
</dbReference>
<dbReference type="GO" id="GO:0003677">
    <property type="term" value="F:DNA binding"/>
    <property type="evidence" value="ECO:0007669"/>
    <property type="project" value="UniProtKB-KW"/>
</dbReference>
<dbReference type="OrthoDB" id="2797467at2759"/>
<dbReference type="InterPro" id="IPR043502">
    <property type="entry name" value="DNA/RNA_pol_sf"/>
</dbReference>
<dbReference type="GO" id="GO:0006310">
    <property type="term" value="P:DNA recombination"/>
    <property type="evidence" value="ECO:0007669"/>
    <property type="project" value="UniProtKB-KW"/>
</dbReference>
<dbReference type="GO" id="GO:0003887">
    <property type="term" value="F:DNA-directed DNA polymerase activity"/>
    <property type="evidence" value="ECO:0007669"/>
    <property type="project" value="UniProtKB-KW"/>
</dbReference>
<evidence type="ECO:0000256" key="7">
    <source>
        <dbReference type="ARBA" id="ARBA00022759"/>
    </source>
</evidence>
<feature type="domain" description="Integrase catalytic" evidence="16">
    <location>
        <begin position="227"/>
        <end position="389"/>
    </location>
</feature>
<dbReference type="InterPro" id="IPR056924">
    <property type="entry name" value="SH3_Tf2-1"/>
</dbReference>
<evidence type="ECO:0000256" key="10">
    <source>
        <dbReference type="ARBA" id="ARBA00022884"/>
    </source>
</evidence>
<dbReference type="InterPro" id="IPR041588">
    <property type="entry name" value="Integrase_H2C2"/>
</dbReference>
<evidence type="ECO:0000259" key="16">
    <source>
        <dbReference type="PROSITE" id="PS50994"/>
    </source>
</evidence>
<dbReference type="InterPro" id="IPR001584">
    <property type="entry name" value="Integrase_cat-core"/>
</dbReference>
<evidence type="ECO:0000256" key="12">
    <source>
        <dbReference type="ARBA" id="ARBA00022918"/>
    </source>
</evidence>
<dbReference type="SUPFAM" id="SSF54160">
    <property type="entry name" value="Chromo domain-like"/>
    <property type="match status" value="1"/>
</dbReference>
<dbReference type="GO" id="GO:0006508">
    <property type="term" value="P:proteolysis"/>
    <property type="evidence" value="ECO:0007669"/>
    <property type="project" value="UniProtKB-KW"/>
</dbReference>
<gene>
    <name evidence="17" type="ORF">PsYK624_124700</name>
</gene>
<evidence type="ECO:0000256" key="5">
    <source>
        <dbReference type="ARBA" id="ARBA00022723"/>
    </source>
</evidence>
<keyword evidence="13" id="KW-0239">DNA-directed DNA polymerase</keyword>
<dbReference type="Gene3D" id="1.10.340.70">
    <property type="match status" value="1"/>
</dbReference>
<keyword evidence="1" id="KW-0645">Protease</keyword>
<evidence type="ECO:0000256" key="9">
    <source>
        <dbReference type="ARBA" id="ARBA00022842"/>
    </source>
</evidence>
<keyword evidence="8" id="KW-0378">Hydrolase</keyword>
<dbReference type="Gene3D" id="3.30.420.10">
    <property type="entry name" value="Ribonuclease H-like superfamily/Ribonuclease H"/>
    <property type="match status" value="1"/>
</dbReference>
<dbReference type="Pfam" id="PF17921">
    <property type="entry name" value="Integrase_H2C2"/>
    <property type="match status" value="1"/>
</dbReference>
<keyword evidence="9" id="KW-0460">Magnesium</keyword>
<dbReference type="GO" id="GO:0003964">
    <property type="term" value="F:RNA-directed DNA polymerase activity"/>
    <property type="evidence" value="ECO:0007669"/>
    <property type="project" value="UniProtKB-KW"/>
</dbReference>
<keyword evidence="6" id="KW-0064">Aspartyl protease</keyword>
<keyword evidence="2" id="KW-0808">Transferase</keyword>
<keyword evidence="5" id="KW-0479">Metal-binding</keyword>
<sequence length="586" mass="66757">MQLHGPELNYPTHEKELLAIVRALKKWRTDLLGVYFQVFTDHKPLTEFMRQKNLSRRQARWQEYMGQYEFDIEYVPGEDNSPADSLSRLPPDDALGGSSVVVAAVGSLRISTDPAWLDKIRSGYRKDPWCKSLLQDPNAVGIRIEDGLLFLGERLVIPRVRDVREALFRLAHDCLGHFGADKSYAALRASYYWPRMRKEMEDMYVPSCEECQRNKSLTRKPAGPLHSLPVPDRRGSSIAIDFVGPLPEDEGMNCIATITDRLGADFRPIATRTDITAEDFAVLFFDHWYCENGLPDDIISDRDKLWLSRFWKALHRLTGVDIKLSSSYHPQTDGASERSNKTVIQALRYHVARNQRGWARALPRVRFHIMNTVNASTGFTPFQLHLGRCPKVLPPLLDSAIAETRAEFGDPAFDAARVIRQVDTDTMEAQDNMHLAKIHQTTQANKHRGPEVPYSVGERVLLSTVHRRREYMQRGSNRVAKFMVRYDGPFTVTAAHPETSSYTLALPSHMKICPTFHSSLLKPFKTNDAALFPSRERTRPKPVLAEDGVEEWPVEAVLDVKHLRRGDKYLVRWQGFGPSGKTVEVL</sequence>
<dbReference type="GO" id="GO:0004519">
    <property type="term" value="F:endonuclease activity"/>
    <property type="evidence" value="ECO:0007669"/>
    <property type="project" value="UniProtKB-KW"/>
</dbReference>
<evidence type="ECO:0000256" key="3">
    <source>
        <dbReference type="ARBA" id="ARBA00022695"/>
    </source>
</evidence>
<evidence type="ECO:0000313" key="17">
    <source>
        <dbReference type="EMBL" id="GJE96276.1"/>
    </source>
</evidence>
<dbReference type="InterPro" id="IPR016197">
    <property type="entry name" value="Chromo-like_dom_sf"/>
</dbReference>
<dbReference type="InterPro" id="IPR036397">
    <property type="entry name" value="RNaseH_sf"/>
</dbReference>
<dbReference type="InterPro" id="IPR041373">
    <property type="entry name" value="RT_RNaseH"/>
</dbReference>
<keyword evidence="15" id="KW-0233">DNA recombination</keyword>
<dbReference type="Pfam" id="PF24626">
    <property type="entry name" value="SH3_Tf2-1"/>
    <property type="match status" value="1"/>
</dbReference>